<reference evidence="1" key="2">
    <citation type="submission" date="2023-02" db="EMBL/GenBank/DDBJ databases">
        <authorList>
            <consortium name="DOE Joint Genome Institute"/>
            <person name="Mondo S.J."/>
            <person name="Chang Y."/>
            <person name="Wang Y."/>
            <person name="Ahrendt S."/>
            <person name="Andreopoulos W."/>
            <person name="Barry K."/>
            <person name="Beard J."/>
            <person name="Benny G.L."/>
            <person name="Blankenship S."/>
            <person name="Bonito G."/>
            <person name="Cuomo C."/>
            <person name="Desiro A."/>
            <person name="Gervers K.A."/>
            <person name="Hundley H."/>
            <person name="Kuo A."/>
            <person name="LaButti K."/>
            <person name="Lang B.F."/>
            <person name="Lipzen A."/>
            <person name="O'Donnell K."/>
            <person name="Pangilinan J."/>
            <person name="Reynolds N."/>
            <person name="Sandor L."/>
            <person name="Smith M.W."/>
            <person name="Tsang A."/>
            <person name="Grigoriev I.V."/>
            <person name="Stajich J.E."/>
            <person name="Spatafora J.W."/>
        </authorList>
    </citation>
    <scope>NUCLEOTIDE SEQUENCE</scope>
    <source>
        <strain evidence="1">RSA 2281</strain>
    </source>
</reference>
<dbReference type="Proteomes" id="UP001209540">
    <property type="component" value="Unassembled WGS sequence"/>
</dbReference>
<evidence type="ECO:0000313" key="2">
    <source>
        <dbReference type="Proteomes" id="UP001209540"/>
    </source>
</evidence>
<gene>
    <name evidence="1" type="ORF">BDA99DRAFT_544134</name>
</gene>
<evidence type="ECO:0000313" key="1">
    <source>
        <dbReference type="EMBL" id="KAI9244105.1"/>
    </source>
</evidence>
<organism evidence="1 2">
    <name type="scientific">Phascolomyces articulosus</name>
    <dbReference type="NCBI Taxonomy" id="60185"/>
    <lineage>
        <taxon>Eukaryota</taxon>
        <taxon>Fungi</taxon>
        <taxon>Fungi incertae sedis</taxon>
        <taxon>Mucoromycota</taxon>
        <taxon>Mucoromycotina</taxon>
        <taxon>Mucoromycetes</taxon>
        <taxon>Mucorales</taxon>
        <taxon>Lichtheimiaceae</taxon>
        <taxon>Phascolomyces</taxon>
    </lineage>
</organism>
<name>A0AAD5P7H0_9FUNG</name>
<keyword evidence="2" id="KW-1185">Reference proteome</keyword>
<accession>A0AAD5P7H0</accession>
<comment type="caution">
    <text evidence="1">The sequence shown here is derived from an EMBL/GenBank/DDBJ whole genome shotgun (WGS) entry which is preliminary data.</text>
</comment>
<dbReference type="EMBL" id="JAIXMP010000063">
    <property type="protein sequence ID" value="KAI9244105.1"/>
    <property type="molecule type" value="Genomic_DNA"/>
</dbReference>
<proteinExistence type="predicted"/>
<protein>
    <submittedName>
        <fullName evidence="1">Uncharacterized protein</fullName>
    </submittedName>
</protein>
<reference evidence="1" key="1">
    <citation type="journal article" date="2022" name="IScience">
        <title>Evolution of zygomycete secretomes and the origins of terrestrial fungal ecologies.</title>
        <authorList>
            <person name="Chang Y."/>
            <person name="Wang Y."/>
            <person name="Mondo S."/>
            <person name="Ahrendt S."/>
            <person name="Andreopoulos W."/>
            <person name="Barry K."/>
            <person name="Beard J."/>
            <person name="Benny G.L."/>
            <person name="Blankenship S."/>
            <person name="Bonito G."/>
            <person name="Cuomo C."/>
            <person name="Desiro A."/>
            <person name="Gervers K.A."/>
            <person name="Hundley H."/>
            <person name="Kuo A."/>
            <person name="LaButti K."/>
            <person name="Lang B.F."/>
            <person name="Lipzen A."/>
            <person name="O'Donnell K."/>
            <person name="Pangilinan J."/>
            <person name="Reynolds N."/>
            <person name="Sandor L."/>
            <person name="Smith M.E."/>
            <person name="Tsang A."/>
            <person name="Grigoriev I.V."/>
            <person name="Stajich J.E."/>
            <person name="Spatafora J.W."/>
        </authorList>
    </citation>
    <scope>NUCLEOTIDE SEQUENCE</scope>
    <source>
        <strain evidence="1">RSA 2281</strain>
    </source>
</reference>
<dbReference type="AlphaFoldDB" id="A0AAD5P7H0"/>
<sequence length="151" mass="17727">MYIHDNIVIRVGPECSSYTDDVRFMTIEGELVLPVIFTLKIYLSVQGLQIHWTFLQEKWFMLIEIYLKFQIKKNTNIGLSNFKDKEYASALNQYRSTPCFHMVFSIYLCVLILGEFNGSVSLAALGTDPCCSFYYENYYTRRLLFEVRLHA</sequence>